<evidence type="ECO:0000256" key="1">
    <source>
        <dbReference type="SAM" id="MobiDB-lite"/>
    </source>
</evidence>
<dbReference type="AlphaFoldDB" id="A0AAV5RTF2"/>
<accession>A0AAV5RTF2</accession>
<dbReference type="Proteomes" id="UP001377567">
    <property type="component" value="Unassembled WGS sequence"/>
</dbReference>
<sequence length="274" mass="31665">MISHVIEFSCQYSDQVKKKHKTWHDGKLKYYEYNNRFMLYPDGSNTLICSTFITNSKVVTSILNSQGFGTSEHKIFGRAVVIITDLIREYRKEIQHQKSDDSLNTKPVHRTIVKEMKKELTNDTFVQEEADVSEQPRKKNQLLIKKSILKNENNPPSLALKFNRPFKAPKRIRTIERTSTLITRPALRNAITKREDHQPDNSSNTTVSNVPNHQLSGQKGDDITLDNIRDYKDSVSTTYTNLSVKNTLKNSTHIPQRLTGNLRIKHIDHSPIFF</sequence>
<evidence type="ECO:0000313" key="4">
    <source>
        <dbReference type="Proteomes" id="UP001377567"/>
    </source>
</evidence>
<keyword evidence="4" id="KW-1185">Reference proteome</keyword>
<name>A0AAV5RTF2_MAUHU</name>
<dbReference type="InterPro" id="IPR018838">
    <property type="entry name" value="ZGRF1-like_N"/>
</dbReference>
<protein>
    <submittedName>
        <fullName evidence="3">Mte1 protein</fullName>
    </submittedName>
</protein>
<gene>
    <name evidence="3" type="ORF">DAKH74_004400</name>
</gene>
<organism evidence="3 4">
    <name type="scientific">Maudiozyma humilis</name>
    <name type="common">Sour dough yeast</name>
    <name type="synonym">Kazachstania humilis</name>
    <dbReference type="NCBI Taxonomy" id="51915"/>
    <lineage>
        <taxon>Eukaryota</taxon>
        <taxon>Fungi</taxon>
        <taxon>Dikarya</taxon>
        <taxon>Ascomycota</taxon>
        <taxon>Saccharomycotina</taxon>
        <taxon>Saccharomycetes</taxon>
        <taxon>Saccharomycetales</taxon>
        <taxon>Saccharomycetaceae</taxon>
        <taxon>Maudiozyma</taxon>
    </lineage>
</organism>
<feature type="region of interest" description="Disordered" evidence="1">
    <location>
        <begin position="192"/>
        <end position="224"/>
    </location>
</feature>
<evidence type="ECO:0000313" key="3">
    <source>
        <dbReference type="EMBL" id="GMM53824.1"/>
    </source>
</evidence>
<evidence type="ECO:0000259" key="2">
    <source>
        <dbReference type="Pfam" id="PF10382"/>
    </source>
</evidence>
<dbReference type="Pfam" id="PF10382">
    <property type="entry name" value="ZGRF1-like_N"/>
    <property type="match status" value="1"/>
</dbReference>
<feature type="domain" description="5'-3' DNA helicase ZGRF1-like N-terminal" evidence="2">
    <location>
        <begin position="5"/>
        <end position="94"/>
    </location>
</feature>
<reference evidence="3 4" key="1">
    <citation type="journal article" date="2023" name="Elife">
        <title>Identification of key yeast species and microbe-microbe interactions impacting larval growth of Drosophila in the wild.</title>
        <authorList>
            <person name="Mure A."/>
            <person name="Sugiura Y."/>
            <person name="Maeda R."/>
            <person name="Honda K."/>
            <person name="Sakurai N."/>
            <person name="Takahashi Y."/>
            <person name="Watada M."/>
            <person name="Katoh T."/>
            <person name="Gotoh A."/>
            <person name="Gotoh Y."/>
            <person name="Taniguchi I."/>
            <person name="Nakamura K."/>
            <person name="Hayashi T."/>
            <person name="Katayama T."/>
            <person name="Uemura T."/>
            <person name="Hattori Y."/>
        </authorList>
    </citation>
    <scope>NUCLEOTIDE SEQUENCE [LARGE SCALE GENOMIC DNA]</scope>
    <source>
        <strain evidence="3 4">KH-74</strain>
    </source>
</reference>
<feature type="compositionally biased region" description="Low complexity" evidence="1">
    <location>
        <begin position="201"/>
        <end position="210"/>
    </location>
</feature>
<proteinExistence type="predicted"/>
<dbReference type="EMBL" id="BTGD01000001">
    <property type="protein sequence ID" value="GMM53824.1"/>
    <property type="molecule type" value="Genomic_DNA"/>
</dbReference>
<comment type="caution">
    <text evidence="3">The sequence shown here is derived from an EMBL/GenBank/DDBJ whole genome shotgun (WGS) entry which is preliminary data.</text>
</comment>